<dbReference type="PANTHER" id="PTHR36699:SF1">
    <property type="entry name" value="L,D-TRANSPEPTIDASE YAFK-RELATED"/>
    <property type="match status" value="1"/>
</dbReference>
<keyword evidence="6 7" id="KW-0961">Cell wall biogenesis/degradation</keyword>
<comment type="pathway">
    <text evidence="1 7">Cell wall biogenesis; peptidoglycan biosynthesis.</text>
</comment>
<feature type="domain" description="L,D-TPase catalytic" evidence="9">
    <location>
        <begin position="138"/>
        <end position="273"/>
    </location>
</feature>
<evidence type="ECO:0000256" key="4">
    <source>
        <dbReference type="ARBA" id="ARBA00022960"/>
    </source>
</evidence>
<gene>
    <name evidence="10" type="ORF">WNY58_01860</name>
</gene>
<feature type="chain" id="PRO_5047221598" evidence="8">
    <location>
        <begin position="24"/>
        <end position="404"/>
    </location>
</feature>
<keyword evidence="3" id="KW-0808">Transferase</keyword>
<evidence type="ECO:0000259" key="9">
    <source>
        <dbReference type="PROSITE" id="PS52029"/>
    </source>
</evidence>
<feature type="active site" description="Proton donor/acceptor" evidence="7">
    <location>
        <position position="231"/>
    </location>
</feature>
<dbReference type="RefSeq" id="WP_067983141.1">
    <property type="nucleotide sequence ID" value="NZ_CAXBCE010000006.1"/>
</dbReference>
<dbReference type="Pfam" id="PF03734">
    <property type="entry name" value="YkuD"/>
    <property type="match status" value="1"/>
</dbReference>
<comment type="caution">
    <text evidence="10">The sequence shown here is derived from an EMBL/GenBank/DDBJ whole genome shotgun (WGS) entry which is preliminary data.</text>
</comment>
<dbReference type="SUPFAM" id="SSF141523">
    <property type="entry name" value="L,D-transpeptidase catalytic domain-like"/>
    <property type="match status" value="1"/>
</dbReference>
<keyword evidence="4 7" id="KW-0133">Cell shape</keyword>
<evidence type="ECO:0000313" key="10">
    <source>
        <dbReference type="EMBL" id="MEM5535126.1"/>
    </source>
</evidence>
<evidence type="ECO:0000256" key="7">
    <source>
        <dbReference type="PROSITE-ProRule" id="PRU01373"/>
    </source>
</evidence>
<reference evidence="10 11" key="1">
    <citation type="submission" date="2024-03" db="EMBL/GenBank/DDBJ databases">
        <title>Community enrichment and isolation of bacterial strains for fucoidan degradation.</title>
        <authorList>
            <person name="Sichert A."/>
        </authorList>
    </citation>
    <scope>NUCLEOTIDE SEQUENCE [LARGE SCALE GENOMIC DNA]</scope>
    <source>
        <strain evidence="10 11">AS76</strain>
    </source>
</reference>
<comment type="similarity">
    <text evidence="2">Belongs to the YkuD family.</text>
</comment>
<protein>
    <submittedName>
        <fullName evidence="10">L,D-transpeptidase family protein</fullName>
    </submittedName>
</protein>
<dbReference type="Gene3D" id="2.40.440.10">
    <property type="entry name" value="L,D-transpeptidase catalytic domain-like"/>
    <property type="match status" value="1"/>
</dbReference>
<dbReference type="InterPro" id="IPR056203">
    <property type="entry name" value="Cds6_C"/>
</dbReference>
<keyword evidence="11" id="KW-1185">Reference proteome</keyword>
<evidence type="ECO:0000256" key="3">
    <source>
        <dbReference type="ARBA" id="ARBA00022679"/>
    </source>
</evidence>
<keyword evidence="5 7" id="KW-0573">Peptidoglycan synthesis</keyword>
<dbReference type="InterPro" id="IPR038063">
    <property type="entry name" value="Transpep_catalytic_dom"/>
</dbReference>
<feature type="active site" description="Nucleophile" evidence="7">
    <location>
        <position position="248"/>
    </location>
</feature>
<evidence type="ECO:0000256" key="6">
    <source>
        <dbReference type="ARBA" id="ARBA00023316"/>
    </source>
</evidence>
<dbReference type="Pfam" id="PF24125">
    <property type="entry name" value="Cds6_C"/>
    <property type="match status" value="1"/>
</dbReference>
<keyword evidence="8" id="KW-0732">Signal</keyword>
<dbReference type="SUPFAM" id="SSF54427">
    <property type="entry name" value="NTF2-like"/>
    <property type="match status" value="1"/>
</dbReference>
<sequence length="404" mass="45486">MTKGLICSLVALVTCFSVTSAVSGELSDAPYGLSEGNEALLLSGLKNLSSHELDSALTDLKQLTERRPDFRLAQLVYADILSAQAQGAPLSSSGSHSDKQKIDGLISEAKVRLLMEMEKPSADMLPADMLKMSENQKYAVVVDTRLSRLFLFENHEGVPVLVNDFYASYGRGGVGKEKRGDLKTPLGVYFITGRLEDENLPSRYGSGALPLNYPNVWDERLGRTGNGIWLHGSPVETYSRPPKASEGCISLTNPDFIELDQKIDFKDTPVLVGHNIRWIKKQDWLAQSERFNGLIERWAADWESLDHGRYIQNYGANYTDGKRDFEAFSRYKQRVNSSKKFIDININDLSLYRYPDNPDLVVATFRQDYKSSNLQGESIKRQYWNFKDGRWRIAYEGKPSSGKP</sequence>
<dbReference type="PANTHER" id="PTHR36699">
    <property type="entry name" value="LD-TRANSPEPTIDASE"/>
    <property type="match status" value="1"/>
</dbReference>
<evidence type="ECO:0000256" key="2">
    <source>
        <dbReference type="ARBA" id="ARBA00005992"/>
    </source>
</evidence>
<evidence type="ECO:0000256" key="8">
    <source>
        <dbReference type="SAM" id="SignalP"/>
    </source>
</evidence>
<name>A0ABU9TP02_9GAMM</name>
<feature type="signal peptide" evidence="8">
    <location>
        <begin position="1"/>
        <end position="23"/>
    </location>
</feature>
<accession>A0ABU9TP02</accession>
<dbReference type="InterPro" id="IPR005490">
    <property type="entry name" value="LD_TPept_cat_dom"/>
</dbReference>
<dbReference type="PROSITE" id="PS52029">
    <property type="entry name" value="LD_TPASE"/>
    <property type="match status" value="1"/>
</dbReference>
<dbReference type="InterPro" id="IPR032710">
    <property type="entry name" value="NTF2-like_dom_sf"/>
</dbReference>
<evidence type="ECO:0000256" key="1">
    <source>
        <dbReference type="ARBA" id="ARBA00004752"/>
    </source>
</evidence>
<dbReference type="Proteomes" id="UP001449225">
    <property type="component" value="Unassembled WGS sequence"/>
</dbReference>
<proteinExistence type="inferred from homology"/>
<evidence type="ECO:0000256" key="5">
    <source>
        <dbReference type="ARBA" id="ARBA00022984"/>
    </source>
</evidence>
<organism evidence="10 11">
    <name type="scientific">Neptuniibacter pectenicola</name>
    <dbReference type="NCBI Taxonomy" id="1806669"/>
    <lineage>
        <taxon>Bacteria</taxon>
        <taxon>Pseudomonadati</taxon>
        <taxon>Pseudomonadota</taxon>
        <taxon>Gammaproteobacteria</taxon>
        <taxon>Oceanospirillales</taxon>
        <taxon>Oceanospirillaceae</taxon>
        <taxon>Neptuniibacter</taxon>
    </lineage>
</organism>
<evidence type="ECO:0000313" key="11">
    <source>
        <dbReference type="Proteomes" id="UP001449225"/>
    </source>
</evidence>
<dbReference type="EMBL" id="JBBMRA010000001">
    <property type="protein sequence ID" value="MEM5535126.1"/>
    <property type="molecule type" value="Genomic_DNA"/>
</dbReference>
<dbReference type="CDD" id="cd16913">
    <property type="entry name" value="YkuD_like"/>
    <property type="match status" value="1"/>
</dbReference>